<feature type="domain" description="OmpR/PhoB-type" evidence="4">
    <location>
        <begin position="623"/>
        <end position="700"/>
    </location>
</feature>
<accession>A0A2T0SG34</accession>
<dbReference type="EMBL" id="PVZG01000002">
    <property type="protein sequence ID" value="PRY32371.1"/>
    <property type="molecule type" value="Genomic_DNA"/>
</dbReference>
<dbReference type="RefSeq" id="WP_106125538.1">
    <property type="nucleotide sequence ID" value="NZ_PVZG01000002.1"/>
</dbReference>
<dbReference type="InterPro" id="IPR036388">
    <property type="entry name" value="WH-like_DNA-bd_sf"/>
</dbReference>
<evidence type="ECO:0000256" key="3">
    <source>
        <dbReference type="SAM" id="MobiDB-lite"/>
    </source>
</evidence>
<name>A0A2T0SG34_9ACTN</name>
<gene>
    <name evidence="6" type="ORF">CLV70_102582</name>
</gene>
<evidence type="ECO:0000313" key="6">
    <source>
        <dbReference type="EMBL" id="PRY32371.1"/>
    </source>
</evidence>
<dbReference type="SMART" id="SM00862">
    <property type="entry name" value="Trans_reg_C"/>
    <property type="match status" value="1"/>
</dbReference>
<feature type="region of interest" description="Disordered" evidence="3">
    <location>
        <begin position="579"/>
        <end position="603"/>
    </location>
</feature>
<protein>
    <submittedName>
        <fullName evidence="6">DNA-binding SARP family transcriptional activator</fullName>
    </submittedName>
</protein>
<dbReference type="InterPro" id="IPR051677">
    <property type="entry name" value="AfsR-DnrI-RedD_regulator"/>
</dbReference>
<dbReference type="GO" id="GO:0003677">
    <property type="term" value="F:DNA binding"/>
    <property type="evidence" value="ECO:0007669"/>
    <property type="project" value="UniProtKB-KW"/>
</dbReference>
<evidence type="ECO:0000313" key="7">
    <source>
        <dbReference type="Proteomes" id="UP000239209"/>
    </source>
</evidence>
<evidence type="ECO:0000256" key="2">
    <source>
        <dbReference type="ARBA" id="ARBA00023125"/>
    </source>
</evidence>
<dbReference type="InterPro" id="IPR011990">
    <property type="entry name" value="TPR-like_helical_dom_sf"/>
</dbReference>
<evidence type="ECO:0000259" key="5">
    <source>
        <dbReference type="SMART" id="SM01043"/>
    </source>
</evidence>
<dbReference type="SUPFAM" id="SSF46894">
    <property type="entry name" value="C-terminal effector domain of the bipartite response regulators"/>
    <property type="match status" value="1"/>
</dbReference>
<dbReference type="Gene3D" id="1.10.10.10">
    <property type="entry name" value="Winged helix-like DNA-binding domain superfamily/Winged helix DNA-binding domain"/>
    <property type="match status" value="1"/>
</dbReference>
<dbReference type="Pfam" id="PF03704">
    <property type="entry name" value="BTAD"/>
    <property type="match status" value="1"/>
</dbReference>
<evidence type="ECO:0000259" key="4">
    <source>
        <dbReference type="SMART" id="SM00862"/>
    </source>
</evidence>
<organism evidence="6 7">
    <name type="scientific">Pseudosporangium ferrugineum</name>
    <dbReference type="NCBI Taxonomy" id="439699"/>
    <lineage>
        <taxon>Bacteria</taxon>
        <taxon>Bacillati</taxon>
        <taxon>Actinomycetota</taxon>
        <taxon>Actinomycetes</taxon>
        <taxon>Micromonosporales</taxon>
        <taxon>Micromonosporaceae</taxon>
        <taxon>Pseudosporangium</taxon>
    </lineage>
</organism>
<keyword evidence="2 6" id="KW-0238">DNA-binding</keyword>
<dbReference type="OrthoDB" id="134985at2"/>
<dbReference type="Proteomes" id="UP000239209">
    <property type="component" value="Unassembled WGS sequence"/>
</dbReference>
<proteinExistence type="inferred from homology"/>
<dbReference type="PANTHER" id="PTHR35807:SF2">
    <property type="entry name" value="TRANSCRIPTIONAL ACTIVATOR DOMAIN"/>
    <property type="match status" value="1"/>
</dbReference>
<feature type="domain" description="Bacterial transcriptional activator" evidence="5">
    <location>
        <begin position="708"/>
        <end position="853"/>
    </location>
</feature>
<sequence>MATLRPHGAEALAPVADDDAGGAFFARTSGGPLTVYDLPAGHLLTEGLTGVLAAAGRSPLWLRLRPEDNDPAAFLRSLAQAAGRYRPGCAEATLALMRKRPGPAYGWPPLFDRLAADLADVLADKGTLVLEHAHRLRGPGVTLDLLGSRVLPGLRRRGVPCVLFAFPGLDPTGLPADAARWTTRDLRRPAPGARRRTRWEDAAGARAAARAVRTALGPAAEDGLSGASGVDDLLLRAAGLLVPLLDDRQRRRLGMATALEYGRGEPAGPWWQRLDDGWFRLRAAWSGPLSVVLAPSALPGPRELRRAADALLRDGELDRAVGLYLEAHEEEAAAKAIDAHAANLMDLGRWQTLEEWTARLPADVLTGHPDLLHDRGEIAAVRGDAPAAHRWFDLAATRYLARADPGGAGRSMLAASSVAVAADDLPTARARSSAAVAFAEAGTEPGAVVWPSWQQATTALLSGDTDTALVCFTRAAGACPAGSAPELIRSAGALSRQIDELRRRQEGHRTAALALRGRENEVLGRLLAAVGSGPSVPGLPGTGWSAAPIPLRLRGLNLGRPADAGRGLGARLRRALTGHRTVPAPQATPGETGPAGAGAPAPGRPGPMLVVELMGPFRAAVDDVAVHDGMGPRIRSLLAYLVTHREPWPSGEAIADALRPGTAREAGRNSLNVALHGLRRALREGTGAPVVVFAGSSYRLHPTVTLWVDVDRFEERIARARADERGGDDNAAVAAYEDATGLYRGEFLADEPYEEWPSALRRGLRLRQLDALDRLARLHFDQGRYARAADLVLRLLEEDPCREEAHRLLMRCHSRRGLPHLALLQFRTCVRTLGAELSIEPAAETVDLYRAIRRHDPV</sequence>
<feature type="compositionally biased region" description="Low complexity" evidence="3">
    <location>
        <begin position="583"/>
        <end position="601"/>
    </location>
</feature>
<comment type="similarity">
    <text evidence="1">Belongs to the AfsR/DnrI/RedD regulatory family.</text>
</comment>
<dbReference type="InterPro" id="IPR005158">
    <property type="entry name" value="BTAD"/>
</dbReference>
<dbReference type="GO" id="GO:0000160">
    <property type="term" value="P:phosphorelay signal transduction system"/>
    <property type="evidence" value="ECO:0007669"/>
    <property type="project" value="InterPro"/>
</dbReference>
<evidence type="ECO:0000256" key="1">
    <source>
        <dbReference type="ARBA" id="ARBA00005820"/>
    </source>
</evidence>
<dbReference type="GO" id="GO:0006355">
    <property type="term" value="P:regulation of DNA-templated transcription"/>
    <property type="evidence" value="ECO:0007669"/>
    <property type="project" value="InterPro"/>
</dbReference>
<dbReference type="AlphaFoldDB" id="A0A2T0SG34"/>
<dbReference type="InterPro" id="IPR016032">
    <property type="entry name" value="Sig_transdc_resp-reg_C-effctor"/>
</dbReference>
<dbReference type="InterPro" id="IPR001867">
    <property type="entry name" value="OmpR/PhoB-type_DNA-bd"/>
</dbReference>
<comment type="caution">
    <text evidence="6">The sequence shown here is derived from an EMBL/GenBank/DDBJ whole genome shotgun (WGS) entry which is preliminary data.</text>
</comment>
<dbReference type="PANTHER" id="PTHR35807">
    <property type="entry name" value="TRANSCRIPTIONAL REGULATOR REDD-RELATED"/>
    <property type="match status" value="1"/>
</dbReference>
<keyword evidence="7" id="KW-1185">Reference proteome</keyword>
<reference evidence="6 7" key="1">
    <citation type="submission" date="2018-03" db="EMBL/GenBank/DDBJ databases">
        <title>Genomic Encyclopedia of Archaeal and Bacterial Type Strains, Phase II (KMG-II): from individual species to whole genera.</title>
        <authorList>
            <person name="Goeker M."/>
        </authorList>
    </citation>
    <scope>NUCLEOTIDE SEQUENCE [LARGE SCALE GENOMIC DNA]</scope>
    <source>
        <strain evidence="6 7">DSM 45348</strain>
    </source>
</reference>
<dbReference type="SMART" id="SM01043">
    <property type="entry name" value="BTAD"/>
    <property type="match status" value="1"/>
</dbReference>
<dbReference type="SUPFAM" id="SSF48452">
    <property type="entry name" value="TPR-like"/>
    <property type="match status" value="1"/>
</dbReference>
<dbReference type="Gene3D" id="1.25.40.10">
    <property type="entry name" value="Tetratricopeptide repeat domain"/>
    <property type="match status" value="1"/>
</dbReference>